<gene>
    <name evidence="4" type="ORF">D4764_10G0005780</name>
</gene>
<dbReference type="Gene3D" id="3.10.250.10">
    <property type="entry name" value="SRCR-like domain"/>
    <property type="match status" value="1"/>
</dbReference>
<dbReference type="SUPFAM" id="SSF56487">
    <property type="entry name" value="SRCR-like"/>
    <property type="match status" value="1"/>
</dbReference>
<dbReference type="InterPro" id="IPR001190">
    <property type="entry name" value="SRCR"/>
</dbReference>
<evidence type="ECO:0000259" key="3">
    <source>
        <dbReference type="PROSITE" id="PS50287"/>
    </source>
</evidence>
<dbReference type="GO" id="GO:0070008">
    <property type="term" value="F:serine-type exopeptidase activity"/>
    <property type="evidence" value="ECO:0007669"/>
    <property type="project" value="InterPro"/>
</dbReference>
<comment type="caution">
    <text evidence="2">Lacks conserved residue(s) required for the propagation of feature annotation.</text>
</comment>
<dbReference type="Pfam" id="PF09272">
    <property type="entry name" value="Hepsin-SRCR"/>
    <property type="match status" value="1"/>
</dbReference>
<comment type="caution">
    <text evidence="4">The sequence shown here is derived from an EMBL/GenBank/DDBJ whole genome shotgun (WGS) entry which is preliminary data.</text>
</comment>
<dbReference type="PROSITE" id="PS50287">
    <property type="entry name" value="SRCR_2"/>
    <property type="match status" value="1"/>
</dbReference>
<accession>A0A5C6PLF0</accession>
<keyword evidence="5" id="KW-1185">Reference proteome</keyword>
<feature type="domain" description="SRCR" evidence="3">
    <location>
        <begin position="111"/>
        <end position="209"/>
    </location>
</feature>
<evidence type="ECO:0000313" key="5">
    <source>
        <dbReference type="Proteomes" id="UP000324091"/>
    </source>
</evidence>
<dbReference type="EMBL" id="RHFK02000002">
    <property type="protein sequence ID" value="TWW79548.1"/>
    <property type="molecule type" value="Genomic_DNA"/>
</dbReference>
<sequence length="257" mass="27832">MVKVTLSGGSDGGMSRKVEGYSEIWIEKTQWYLPVSSRLATKTSLLTGCPSLNQTVSTGVGQPDTQVSLMTSPSATELDCTAAVSSESQGKGTHRSLSKVTSKDPLRAPFIQLHGWNKAARISVFDSTHKRWRQVCSSSANEFLASISCEEVGFVSVVNHSVASVPEASRDGGEFFCVKQEELSYGKKIKDALFPCDCESREVLTLLCQEGWCFLPPSFRPERFAVRACALVGTGQVLRATAGTQPLVEGVFITPRV</sequence>
<proteinExistence type="predicted"/>
<dbReference type="GO" id="GO:0016020">
    <property type="term" value="C:membrane"/>
    <property type="evidence" value="ECO:0007669"/>
    <property type="project" value="InterPro"/>
</dbReference>
<evidence type="ECO:0000256" key="1">
    <source>
        <dbReference type="ARBA" id="ARBA00023157"/>
    </source>
</evidence>
<evidence type="ECO:0000256" key="2">
    <source>
        <dbReference type="PROSITE-ProRule" id="PRU00196"/>
    </source>
</evidence>
<organism evidence="4 5">
    <name type="scientific">Takifugu flavidus</name>
    <name type="common">sansaifugu</name>
    <dbReference type="NCBI Taxonomy" id="433684"/>
    <lineage>
        <taxon>Eukaryota</taxon>
        <taxon>Metazoa</taxon>
        <taxon>Chordata</taxon>
        <taxon>Craniata</taxon>
        <taxon>Vertebrata</taxon>
        <taxon>Euteleostomi</taxon>
        <taxon>Actinopterygii</taxon>
        <taxon>Neopterygii</taxon>
        <taxon>Teleostei</taxon>
        <taxon>Neoteleostei</taxon>
        <taxon>Acanthomorphata</taxon>
        <taxon>Eupercaria</taxon>
        <taxon>Tetraodontiformes</taxon>
        <taxon>Tetradontoidea</taxon>
        <taxon>Tetraodontidae</taxon>
        <taxon>Takifugu</taxon>
    </lineage>
</organism>
<protein>
    <recommendedName>
        <fullName evidence="3">SRCR domain-containing protein</fullName>
    </recommendedName>
</protein>
<reference evidence="4 5" key="1">
    <citation type="submission" date="2019-04" db="EMBL/GenBank/DDBJ databases">
        <title>Chromosome genome assembly for Takifugu flavidus.</title>
        <authorList>
            <person name="Xiao S."/>
        </authorList>
    </citation>
    <scope>NUCLEOTIDE SEQUENCE [LARGE SCALE GENOMIC DNA]</scope>
    <source>
        <strain evidence="4">HTHZ2018</strain>
        <tissue evidence="4">Muscle</tissue>
    </source>
</reference>
<dbReference type="Proteomes" id="UP000324091">
    <property type="component" value="Chromosome 10"/>
</dbReference>
<dbReference type="InterPro" id="IPR015352">
    <property type="entry name" value="Hepsin-SRCR_dom"/>
</dbReference>
<keyword evidence="1" id="KW-1015">Disulfide bond</keyword>
<evidence type="ECO:0000313" key="4">
    <source>
        <dbReference type="EMBL" id="TWW79548.1"/>
    </source>
</evidence>
<dbReference type="GO" id="GO:0004252">
    <property type="term" value="F:serine-type endopeptidase activity"/>
    <property type="evidence" value="ECO:0007669"/>
    <property type="project" value="InterPro"/>
</dbReference>
<dbReference type="InterPro" id="IPR036772">
    <property type="entry name" value="SRCR-like_dom_sf"/>
</dbReference>
<dbReference type="AlphaFoldDB" id="A0A5C6PLF0"/>
<name>A0A5C6PLF0_9TELE</name>